<accession>A0A1Q3DHM9</accession>
<comment type="caution">
    <text evidence="1">The sequence shown here is derived from an EMBL/GenBank/DDBJ whole genome shotgun (WGS) entry which is preliminary data.</text>
</comment>
<dbReference type="OrthoDB" id="1743200at2759"/>
<name>A0A1Q3DHM9_CEPFO</name>
<protein>
    <submittedName>
        <fullName evidence="1">Uncharacterized protein</fullName>
    </submittedName>
</protein>
<proteinExistence type="predicted"/>
<evidence type="ECO:0000313" key="1">
    <source>
        <dbReference type="EMBL" id="GAV92056.1"/>
    </source>
</evidence>
<gene>
    <name evidence="1" type="ORF">CFOL_v3_35440</name>
</gene>
<organism evidence="1 2">
    <name type="scientific">Cephalotus follicularis</name>
    <name type="common">Albany pitcher plant</name>
    <dbReference type="NCBI Taxonomy" id="3775"/>
    <lineage>
        <taxon>Eukaryota</taxon>
        <taxon>Viridiplantae</taxon>
        <taxon>Streptophyta</taxon>
        <taxon>Embryophyta</taxon>
        <taxon>Tracheophyta</taxon>
        <taxon>Spermatophyta</taxon>
        <taxon>Magnoliopsida</taxon>
        <taxon>eudicotyledons</taxon>
        <taxon>Gunneridae</taxon>
        <taxon>Pentapetalae</taxon>
        <taxon>rosids</taxon>
        <taxon>fabids</taxon>
        <taxon>Oxalidales</taxon>
        <taxon>Cephalotaceae</taxon>
        <taxon>Cephalotus</taxon>
    </lineage>
</organism>
<dbReference type="EMBL" id="BDDD01008656">
    <property type="protein sequence ID" value="GAV92056.1"/>
    <property type="molecule type" value="Genomic_DNA"/>
</dbReference>
<sequence>LYELLPGLNCELDQVHVRVLGYRPLPSIDDAFAKNKKEKITDPKMNQMGAFLSKAQFEQLKKLLSQTTSSNPSTTITNSTQGIAFHVDSNVCWMLDSGASDHMTGNLSLFYSYTP</sequence>
<dbReference type="InParanoid" id="A0A1Q3DHM9"/>
<feature type="non-terminal residue" evidence="1">
    <location>
        <position position="1"/>
    </location>
</feature>
<dbReference type="Proteomes" id="UP000187406">
    <property type="component" value="Unassembled WGS sequence"/>
</dbReference>
<dbReference type="AlphaFoldDB" id="A0A1Q3DHM9"/>
<keyword evidence="2" id="KW-1185">Reference proteome</keyword>
<evidence type="ECO:0000313" key="2">
    <source>
        <dbReference type="Proteomes" id="UP000187406"/>
    </source>
</evidence>
<feature type="non-terminal residue" evidence="1">
    <location>
        <position position="115"/>
    </location>
</feature>
<reference evidence="2" key="1">
    <citation type="submission" date="2016-04" db="EMBL/GenBank/DDBJ databases">
        <title>Cephalotus genome sequencing.</title>
        <authorList>
            <person name="Fukushima K."/>
            <person name="Hasebe M."/>
            <person name="Fang X."/>
        </authorList>
    </citation>
    <scope>NUCLEOTIDE SEQUENCE [LARGE SCALE GENOMIC DNA]</scope>
    <source>
        <strain evidence="2">cv. St1</strain>
    </source>
</reference>